<organism evidence="16 17">
    <name type="scientific">Megalodesulfovibrio gigas (strain ATCC 19364 / DSM 1382 / NCIMB 9332 / VKM B-1759)</name>
    <name type="common">Desulfovibrio gigas</name>
    <dbReference type="NCBI Taxonomy" id="1121448"/>
    <lineage>
        <taxon>Bacteria</taxon>
        <taxon>Pseudomonadati</taxon>
        <taxon>Thermodesulfobacteriota</taxon>
        <taxon>Desulfovibrionia</taxon>
        <taxon>Desulfovibrionales</taxon>
        <taxon>Desulfovibrionaceae</taxon>
        <taxon>Megalodesulfovibrio</taxon>
    </lineage>
</organism>
<keyword evidence="9" id="KW-0418">Kinase</keyword>
<sequence>MFVTLSQRFGLLLAGGLAVVMLAPLDKIQLRLQRQWEGAPQSLGSGRWSPADVASMALLAALFGMFSILGTYSGNLVFQSFANLRAMGVIAAGLFGGPVVGGLAGLIAGGHRYLIDVGGFSAFPCGLATLLEGLGAGLFAMRYPALRLDWRAALGLCMLGETMHMGLVLALARPFADALDLVRVIGVPMILINSIGAALIIQALRLQMHWRDMRESAQAPTLLSVANQTVGHLRRGLTLESAAATAAIIKKETGAAAVAVTDLDTVLAHLGEGSDHHLAGEPVRTDATRRAIRTGTPMFLTQQEEIGCRHPGCPLHSAIIVPLFKGERILGCLKLYGARMQPLNKTLFEVAKGLANLFSTQIELEDIGVKNQLLAHAEIRRLQAQINPHFLFNSLNTVASFCRTDPAQARELILDLSNYMRRNLDSSRGLIPLREELEQVRCYLMIEQARFGERIQMEFQVDPDLEDWPVPPLLIQPLVENGVRHGILRRTEGGAIRLVARQDGQDHLAVLVEDDGTGMSPDVLRSILRADGPESLSEGVGARNCNQRLVQLFGPSYAMRIHSAPGQGTRIHFRIPRLAAA</sequence>
<accession>T2G8U0</accession>
<feature type="transmembrane region" description="Helical" evidence="14">
    <location>
        <begin position="53"/>
        <end position="72"/>
    </location>
</feature>
<evidence type="ECO:0000256" key="14">
    <source>
        <dbReference type="SAM" id="Phobius"/>
    </source>
</evidence>
<keyword evidence="13 14" id="KW-0472">Membrane</keyword>
<proteinExistence type="predicted"/>
<dbReference type="Pfam" id="PF07694">
    <property type="entry name" value="5TM-5TMR_LYT"/>
    <property type="match status" value="1"/>
</dbReference>
<evidence type="ECO:0000256" key="1">
    <source>
        <dbReference type="ARBA" id="ARBA00000085"/>
    </source>
</evidence>
<dbReference type="Gene3D" id="1.10.1760.20">
    <property type="match status" value="1"/>
</dbReference>
<feature type="transmembrane region" description="Helical" evidence="14">
    <location>
        <begin position="84"/>
        <end position="108"/>
    </location>
</feature>
<dbReference type="InterPro" id="IPR036890">
    <property type="entry name" value="HATPase_C_sf"/>
</dbReference>
<evidence type="ECO:0000256" key="11">
    <source>
        <dbReference type="ARBA" id="ARBA00022989"/>
    </source>
</evidence>
<evidence type="ECO:0000256" key="6">
    <source>
        <dbReference type="ARBA" id="ARBA00022679"/>
    </source>
</evidence>
<dbReference type="Pfam" id="PF06580">
    <property type="entry name" value="His_kinase"/>
    <property type="match status" value="1"/>
</dbReference>
<dbReference type="SMART" id="SM00387">
    <property type="entry name" value="HATPase_c"/>
    <property type="match status" value="1"/>
</dbReference>
<evidence type="ECO:0000256" key="3">
    <source>
        <dbReference type="ARBA" id="ARBA00012438"/>
    </source>
</evidence>
<dbReference type="Gene3D" id="3.30.450.40">
    <property type="match status" value="1"/>
</dbReference>
<evidence type="ECO:0000256" key="9">
    <source>
        <dbReference type="ARBA" id="ARBA00022777"/>
    </source>
</evidence>
<keyword evidence="17" id="KW-1185">Reference proteome</keyword>
<feature type="domain" description="Histidine kinase/HSP90-like ATPase" evidence="15">
    <location>
        <begin position="470"/>
        <end position="579"/>
    </location>
</feature>
<evidence type="ECO:0000256" key="7">
    <source>
        <dbReference type="ARBA" id="ARBA00022692"/>
    </source>
</evidence>
<dbReference type="InterPro" id="IPR050640">
    <property type="entry name" value="Bact_2-comp_sensor_kinase"/>
</dbReference>
<reference evidence="17" key="2">
    <citation type="submission" date="2013-07" db="EMBL/GenBank/DDBJ databases">
        <authorList>
            <person name="Morais-Silva F.O."/>
            <person name="Rezende A.M."/>
            <person name="Pimentel C."/>
            <person name="Resende D.M."/>
            <person name="Santos C.I."/>
            <person name="Clemente C."/>
            <person name="de Oliveira L.M."/>
            <person name="da Silva S.M."/>
            <person name="Costa D.A."/>
            <person name="Varela-Raposo A."/>
            <person name="Horacio E.C.A."/>
            <person name="Matos M."/>
            <person name="Flores O."/>
            <person name="Ruiz J.C."/>
            <person name="Rodrigues-Pousada C."/>
        </authorList>
    </citation>
    <scope>NUCLEOTIDE SEQUENCE [LARGE SCALE GENOMIC DNA]</scope>
    <source>
        <strain evidence="17">ATCC 19364 / DSM 1382 / NCIMB 9332 / VKM B-1759</strain>
    </source>
</reference>
<dbReference type="SUPFAM" id="SSF55874">
    <property type="entry name" value="ATPase domain of HSP90 chaperone/DNA topoisomerase II/histidine kinase"/>
    <property type="match status" value="1"/>
</dbReference>
<keyword evidence="12" id="KW-0902">Two-component regulatory system</keyword>
<evidence type="ECO:0000256" key="8">
    <source>
        <dbReference type="ARBA" id="ARBA00022741"/>
    </source>
</evidence>
<feature type="transmembrane region" description="Helical" evidence="14">
    <location>
        <begin position="120"/>
        <end position="140"/>
    </location>
</feature>
<protein>
    <recommendedName>
        <fullName evidence="3">histidine kinase</fullName>
        <ecNumber evidence="3">2.7.13.3</ecNumber>
    </recommendedName>
</protein>
<dbReference type="HOGENOM" id="CLU_020473_3_3_7"/>
<dbReference type="EC" id="2.7.13.3" evidence="3"/>
<dbReference type="Proteomes" id="UP000016587">
    <property type="component" value="Chromosome"/>
</dbReference>
<keyword evidence="11 14" id="KW-1133">Transmembrane helix</keyword>
<keyword evidence="7 14" id="KW-0812">Transmembrane</keyword>
<dbReference type="Pfam" id="PF13185">
    <property type="entry name" value="GAF_2"/>
    <property type="match status" value="1"/>
</dbReference>
<dbReference type="KEGG" id="dgg:DGI_1145"/>
<keyword evidence="5" id="KW-0597">Phosphoprotein</keyword>
<reference evidence="16 17" key="1">
    <citation type="journal article" date="2013" name="J. Bacteriol.">
        <title>Roles of HynAB and Ech, the only two hydrogenases found in the model sulfate reducer Desulfovibrio gigas.</title>
        <authorList>
            <person name="Morais-Silva F.O."/>
            <person name="Santos C.I."/>
            <person name="Rodrigues R."/>
            <person name="Pereira I.A."/>
            <person name="Rodrigues-Pousada C."/>
        </authorList>
    </citation>
    <scope>NUCLEOTIDE SEQUENCE [LARGE SCALE GENOMIC DNA]</scope>
    <source>
        <strain evidence="17">ATCC 19364 / DSM 1382 / NCIMB 9332 / VKM B-1759</strain>
    </source>
</reference>
<dbReference type="InterPro" id="IPR003018">
    <property type="entry name" value="GAF"/>
</dbReference>
<dbReference type="PANTHER" id="PTHR34220">
    <property type="entry name" value="SENSOR HISTIDINE KINASE YPDA"/>
    <property type="match status" value="1"/>
</dbReference>
<evidence type="ECO:0000259" key="15">
    <source>
        <dbReference type="SMART" id="SM00387"/>
    </source>
</evidence>
<dbReference type="GO" id="GO:0071555">
    <property type="term" value="P:cell wall organization"/>
    <property type="evidence" value="ECO:0007669"/>
    <property type="project" value="InterPro"/>
</dbReference>
<dbReference type="AlphaFoldDB" id="T2G8U0"/>
<dbReference type="InterPro" id="IPR011620">
    <property type="entry name" value="Sig_transdc_His_kinase_LytS_TM"/>
</dbReference>
<dbReference type="GO" id="GO:0005886">
    <property type="term" value="C:plasma membrane"/>
    <property type="evidence" value="ECO:0007669"/>
    <property type="project" value="UniProtKB-SubCell"/>
</dbReference>
<dbReference type="InterPro" id="IPR010559">
    <property type="entry name" value="Sig_transdc_His_kin_internal"/>
</dbReference>
<dbReference type="eggNOG" id="COG3275">
    <property type="taxonomic scope" value="Bacteria"/>
</dbReference>
<feature type="transmembrane region" description="Helical" evidence="14">
    <location>
        <begin position="184"/>
        <end position="204"/>
    </location>
</feature>
<evidence type="ECO:0000256" key="5">
    <source>
        <dbReference type="ARBA" id="ARBA00022553"/>
    </source>
</evidence>
<evidence type="ECO:0000256" key="13">
    <source>
        <dbReference type="ARBA" id="ARBA00023136"/>
    </source>
</evidence>
<evidence type="ECO:0000313" key="16">
    <source>
        <dbReference type="EMBL" id="AGW13010.1"/>
    </source>
</evidence>
<dbReference type="EMBL" id="CP006585">
    <property type="protein sequence ID" value="AGW13010.1"/>
    <property type="molecule type" value="Genomic_DNA"/>
</dbReference>
<evidence type="ECO:0000313" key="17">
    <source>
        <dbReference type="Proteomes" id="UP000016587"/>
    </source>
</evidence>
<dbReference type="Gene3D" id="3.30.565.10">
    <property type="entry name" value="Histidine kinase-like ATPase, C-terminal domain"/>
    <property type="match status" value="1"/>
</dbReference>
<dbReference type="GO" id="GO:0000155">
    <property type="term" value="F:phosphorelay sensor kinase activity"/>
    <property type="evidence" value="ECO:0007669"/>
    <property type="project" value="InterPro"/>
</dbReference>
<evidence type="ECO:0000256" key="4">
    <source>
        <dbReference type="ARBA" id="ARBA00022475"/>
    </source>
</evidence>
<dbReference type="PANTHER" id="PTHR34220:SF7">
    <property type="entry name" value="SENSOR HISTIDINE KINASE YPDA"/>
    <property type="match status" value="1"/>
</dbReference>
<dbReference type="InterPro" id="IPR029016">
    <property type="entry name" value="GAF-like_dom_sf"/>
</dbReference>
<evidence type="ECO:0000256" key="10">
    <source>
        <dbReference type="ARBA" id="ARBA00022840"/>
    </source>
</evidence>
<comment type="catalytic activity">
    <reaction evidence="1">
        <text>ATP + protein L-histidine = ADP + protein N-phospho-L-histidine.</text>
        <dbReference type="EC" id="2.7.13.3"/>
    </reaction>
</comment>
<dbReference type="PATRIC" id="fig|1121448.10.peg.1144"/>
<dbReference type="Pfam" id="PF02518">
    <property type="entry name" value="HATPase_c"/>
    <property type="match status" value="1"/>
</dbReference>
<name>T2G8U0_MEGG1</name>
<dbReference type="SUPFAM" id="SSF55781">
    <property type="entry name" value="GAF domain-like"/>
    <property type="match status" value="1"/>
</dbReference>
<gene>
    <name evidence="16" type="ORF">DGI_1145</name>
</gene>
<comment type="subcellular location">
    <subcellularLocation>
        <location evidence="2">Cell membrane</location>
        <topology evidence="2">Multi-pass membrane protein</topology>
    </subcellularLocation>
</comment>
<keyword evidence="4" id="KW-1003">Cell membrane</keyword>
<feature type="transmembrane region" description="Helical" evidence="14">
    <location>
        <begin position="152"/>
        <end position="172"/>
    </location>
</feature>
<evidence type="ECO:0000256" key="12">
    <source>
        <dbReference type="ARBA" id="ARBA00023012"/>
    </source>
</evidence>
<keyword evidence="10" id="KW-0067">ATP-binding</keyword>
<keyword evidence="6" id="KW-0808">Transferase</keyword>
<dbReference type="InterPro" id="IPR003594">
    <property type="entry name" value="HATPase_dom"/>
</dbReference>
<keyword evidence="8" id="KW-0547">Nucleotide-binding</keyword>
<evidence type="ECO:0000256" key="2">
    <source>
        <dbReference type="ARBA" id="ARBA00004651"/>
    </source>
</evidence>
<dbReference type="STRING" id="1121448.DGI_1145"/>
<dbReference type="GO" id="GO:0005524">
    <property type="term" value="F:ATP binding"/>
    <property type="evidence" value="ECO:0007669"/>
    <property type="project" value="UniProtKB-KW"/>
</dbReference>